<evidence type="ECO:0000313" key="2">
    <source>
        <dbReference type="EMBL" id="MFC3151422.1"/>
    </source>
</evidence>
<gene>
    <name evidence="2" type="ORF">ACFOEK_10330</name>
</gene>
<dbReference type="RefSeq" id="WP_386720149.1">
    <property type="nucleotide sequence ID" value="NZ_JBHRSZ010000004.1"/>
</dbReference>
<keyword evidence="1" id="KW-0732">Signal</keyword>
<sequence length="69" mass="7618">MKALFLSVSLILLSSVLSKLSASELGSSPVRFCDGLEEWPPFLFLERDQQGRKTTKITGASMAILELLF</sequence>
<name>A0ABV7HJB3_9GAMM</name>
<reference evidence="3" key="1">
    <citation type="journal article" date="2019" name="Int. J. Syst. Evol. Microbiol.">
        <title>The Global Catalogue of Microorganisms (GCM) 10K type strain sequencing project: providing services to taxonomists for standard genome sequencing and annotation.</title>
        <authorList>
            <consortium name="The Broad Institute Genomics Platform"/>
            <consortium name="The Broad Institute Genome Sequencing Center for Infectious Disease"/>
            <person name="Wu L."/>
            <person name="Ma J."/>
        </authorList>
    </citation>
    <scope>NUCLEOTIDE SEQUENCE [LARGE SCALE GENOMIC DNA]</scope>
    <source>
        <strain evidence="3">KCTC 52438</strain>
    </source>
</reference>
<organism evidence="2 3">
    <name type="scientific">Litoribrevibacter euphylliae</name>
    <dbReference type="NCBI Taxonomy" id="1834034"/>
    <lineage>
        <taxon>Bacteria</taxon>
        <taxon>Pseudomonadati</taxon>
        <taxon>Pseudomonadota</taxon>
        <taxon>Gammaproteobacteria</taxon>
        <taxon>Oceanospirillales</taxon>
        <taxon>Oceanospirillaceae</taxon>
        <taxon>Litoribrevibacter</taxon>
    </lineage>
</organism>
<dbReference type="EMBL" id="JBHRSZ010000004">
    <property type="protein sequence ID" value="MFC3151422.1"/>
    <property type="molecule type" value="Genomic_DNA"/>
</dbReference>
<comment type="caution">
    <text evidence="2">The sequence shown here is derived from an EMBL/GenBank/DDBJ whole genome shotgun (WGS) entry which is preliminary data.</text>
</comment>
<feature type="chain" id="PRO_5046162728" evidence="1">
    <location>
        <begin position="22"/>
        <end position="69"/>
    </location>
</feature>
<keyword evidence="3" id="KW-1185">Reference proteome</keyword>
<evidence type="ECO:0000256" key="1">
    <source>
        <dbReference type="SAM" id="SignalP"/>
    </source>
</evidence>
<dbReference type="Proteomes" id="UP001595476">
    <property type="component" value="Unassembled WGS sequence"/>
</dbReference>
<evidence type="ECO:0000313" key="3">
    <source>
        <dbReference type="Proteomes" id="UP001595476"/>
    </source>
</evidence>
<proteinExistence type="predicted"/>
<accession>A0ABV7HJB3</accession>
<feature type="signal peptide" evidence="1">
    <location>
        <begin position="1"/>
        <end position="21"/>
    </location>
</feature>
<protein>
    <submittedName>
        <fullName evidence="2">Uncharacterized protein</fullName>
    </submittedName>
</protein>